<proteinExistence type="inferred from homology"/>
<dbReference type="EMBL" id="HBUF01345777">
    <property type="protein sequence ID" value="CAG6709165.1"/>
    <property type="molecule type" value="Transcribed_RNA"/>
</dbReference>
<dbReference type="InterPro" id="IPR001727">
    <property type="entry name" value="GDT1-like"/>
</dbReference>
<dbReference type="PROSITE" id="PS01214">
    <property type="entry name" value="UPF0016"/>
    <property type="match status" value="1"/>
</dbReference>
<feature type="transmembrane region" description="Helical" evidence="6">
    <location>
        <begin position="131"/>
        <end position="148"/>
    </location>
</feature>
<dbReference type="PANTHER" id="PTHR12608">
    <property type="entry name" value="TRANSMEMBRANE PROTEIN HTP-1 RELATED"/>
    <property type="match status" value="1"/>
</dbReference>
<feature type="transmembrane region" description="Helical" evidence="6">
    <location>
        <begin position="234"/>
        <end position="254"/>
    </location>
</feature>
<keyword evidence="3 6" id="KW-0812">Transmembrane</keyword>
<dbReference type="EMBL" id="HBUF01611341">
    <property type="protein sequence ID" value="CAG6778768.1"/>
    <property type="molecule type" value="Transcribed_RNA"/>
</dbReference>
<evidence type="ECO:0000256" key="3">
    <source>
        <dbReference type="ARBA" id="ARBA00022692"/>
    </source>
</evidence>
<dbReference type="PANTHER" id="PTHR12608:SF1">
    <property type="entry name" value="TRANSMEMBRANE PROTEIN 165"/>
    <property type="match status" value="1"/>
</dbReference>
<dbReference type="GO" id="GO:0005794">
    <property type="term" value="C:Golgi apparatus"/>
    <property type="evidence" value="ECO:0007669"/>
    <property type="project" value="TreeGrafter"/>
</dbReference>
<evidence type="ECO:0000313" key="7">
    <source>
        <dbReference type="EMBL" id="CAG6709171.1"/>
    </source>
</evidence>
<keyword evidence="4 6" id="KW-1133">Transmembrane helix</keyword>
<dbReference type="EMBL" id="HBUF01117725">
    <property type="protein sequence ID" value="CAG6641506.1"/>
    <property type="molecule type" value="Transcribed_RNA"/>
</dbReference>
<accession>A0A8D8UQE0</accession>
<dbReference type="GO" id="GO:0032468">
    <property type="term" value="P:Golgi calcium ion homeostasis"/>
    <property type="evidence" value="ECO:0007669"/>
    <property type="project" value="TreeGrafter"/>
</dbReference>
<feature type="transmembrane region" description="Helical" evidence="6">
    <location>
        <begin position="197"/>
        <end position="214"/>
    </location>
</feature>
<evidence type="ECO:0000256" key="1">
    <source>
        <dbReference type="ARBA" id="ARBA00004141"/>
    </source>
</evidence>
<dbReference type="Pfam" id="PF01169">
    <property type="entry name" value="GDT1"/>
    <property type="match status" value="2"/>
</dbReference>
<feature type="transmembrane region" description="Helical" evidence="6">
    <location>
        <begin position="266"/>
        <end position="285"/>
    </location>
</feature>
<dbReference type="GO" id="GO:0016020">
    <property type="term" value="C:membrane"/>
    <property type="evidence" value="ECO:0007669"/>
    <property type="project" value="UniProtKB-SubCell"/>
</dbReference>
<dbReference type="InterPro" id="IPR049555">
    <property type="entry name" value="GDT1-like_CS"/>
</dbReference>
<reference evidence="7" key="1">
    <citation type="submission" date="2021-05" db="EMBL/GenBank/DDBJ databases">
        <authorList>
            <person name="Alioto T."/>
            <person name="Alioto T."/>
            <person name="Gomez Garrido J."/>
        </authorList>
    </citation>
    <scope>NUCLEOTIDE SEQUENCE</scope>
</reference>
<feature type="signal peptide" evidence="6">
    <location>
        <begin position="1"/>
        <end position="26"/>
    </location>
</feature>
<dbReference type="EMBL" id="HBUF01117724">
    <property type="protein sequence ID" value="CAG6641505.1"/>
    <property type="molecule type" value="Transcribed_RNA"/>
</dbReference>
<keyword evidence="5 6" id="KW-0472">Membrane</keyword>
<feature type="transmembrane region" description="Helical" evidence="6">
    <location>
        <begin position="62"/>
        <end position="79"/>
    </location>
</feature>
<dbReference type="GO" id="GO:0005384">
    <property type="term" value="F:manganese ion transmembrane transporter activity"/>
    <property type="evidence" value="ECO:0007669"/>
    <property type="project" value="TreeGrafter"/>
</dbReference>
<dbReference type="EMBL" id="HBUF01345780">
    <property type="protein sequence ID" value="CAG6709171.1"/>
    <property type="molecule type" value="Transcribed_RNA"/>
</dbReference>
<dbReference type="EMBL" id="HBUF01611343">
    <property type="protein sequence ID" value="CAG6778771.1"/>
    <property type="molecule type" value="Transcribed_RNA"/>
</dbReference>
<dbReference type="GO" id="GO:0015085">
    <property type="term" value="F:calcium ion transmembrane transporter activity"/>
    <property type="evidence" value="ECO:0007669"/>
    <property type="project" value="TreeGrafter"/>
</dbReference>
<feature type="transmembrane region" description="Helical" evidence="6">
    <location>
        <begin position="100"/>
        <end position="125"/>
    </location>
</feature>
<comment type="subcellular location">
    <subcellularLocation>
        <location evidence="1 6">Membrane</location>
        <topology evidence="1 6">Multi-pass membrane protein</topology>
    </subcellularLocation>
</comment>
<protein>
    <recommendedName>
        <fullName evidence="6">GDT1 family protein</fullName>
    </recommendedName>
</protein>
<evidence type="ECO:0000256" key="4">
    <source>
        <dbReference type="ARBA" id="ARBA00022989"/>
    </source>
</evidence>
<evidence type="ECO:0000256" key="6">
    <source>
        <dbReference type="RuleBase" id="RU365102"/>
    </source>
</evidence>
<dbReference type="GO" id="GO:0032472">
    <property type="term" value="P:Golgi calcium ion transport"/>
    <property type="evidence" value="ECO:0007669"/>
    <property type="project" value="TreeGrafter"/>
</dbReference>
<evidence type="ECO:0000256" key="2">
    <source>
        <dbReference type="ARBA" id="ARBA00009190"/>
    </source>
</evidence>
<dbReference type="EMBL" id="HBUF01345776">
    <property type="protein sequence ID" value="CAG6709163.1"/>
    <property type="molecule type" value="Transcribed_RNA"/>
</dbReference>
<keyword evidence="6" id="KW-0732">Signal</keyword>
<dbReference type="AlphaFoldDB" id="A0A8D8UQE0"/>
<sequence>MCLYTKQSQVLAVVLVSLFLAVSTEIAPNEFDGEITTPKPLKLIEDLYKSDIHGSSTSSPNINLGFIHAFVASLSVIVVSELGDKTFFIAAIMAMRHPRVTVFVGAIAALALMTVLSVAFGMAATIIPRKWTYYISTILFIIFGLKMLREGYKMSPNEAQEELEEVQSDLRKRDDEFEKEALTGDPESGKTYHAQTLSLLSRVVIQAFTLTFLAEWGDRSQLTTIILAAREDAYGVALGGVLGHSFCTGLAVIGGRFIAQRISVRTVTITGGVVFLVFALTALLFDPTEDDGNGP</sequence>
<comment type="similarity">
    <text evidence="2 6">Belongs to the GDT1 family.</text>
</comment>
<evidence type="ECO:0000256" key="5">
    <source>
        <dbReference type="ARBA" id="ARBA00023136"/>
    </source>
</evidence>
<dbReference type="EMBL" id="HBUF01117721">
    <property type="protein sequence ID" value="CAG6641501.1"/>
    <property type="molecule type" value="Transcribed_RNA"/>
</dbReference>
<organism evidence="7">
    <name type="scientific">Cacopsylla melanoneura</name>
    <dbReference type="NCBI Taxonomy" id="428564"/>
    <lineage>
        <taxon>Eukaryota</taxon>
        <taxon>Metazoa</taxon>
        <taxon>Ecdysozoa</taxon>
        <taxon>Arthropoda</taxon>
        <taxon>Hexapoda</taxon>
        <taxon>Insecta</taxon>
        <taxon>Pterygota</taxon>
        <taxon>Neoptera</taxon>
        <taxon>Paraneoptera</taxon>
        <taxon>Hemiptera</taxon>
        <taxon>Sternorrhyncha</taxon>
        <taxon>Psylloidea</taxon>
        <taxon>Psyllidae</taxon>
        <taxon>Psyllinae</taxon>
        <taxon>Cacopsylla</taxon>
    </lineage>
</organism>
<name>A0A8D8UQE0_9HEMI</name>
<dbReference type="InterPro" id="IPR036259">
    <property type="entry name" value="MFS_trans_sf"/>
</dbReference>
<dbReference type="EMBL" id="HBUF01117723">
    <property type="protein sequence ID" value="CAG6641504.1"/>
    <property type="molecule type" value="Transcribed_RNA"/>
</dbReference>
<dbReference type="EMBL" id="HBUF01345778">
    <property type="protein sequence ID" value="CAG6709167.1"/>
    <property type="molecule type" value="Transcribed_RNA"/>
</dbReference>
<feature type="chain" id="PRO_5033969976" description="GDT1 family protein" evidence="6">
    <location>
        <begin position="27"/>
        <end position="295"/>
    </location>
</feature>
<dbReference type="SUPFAM" id="SSF103473">
    <property type="entry name" value="MFS general substrate transporter"/>
    <property type="match status" value="1"/>
</dbReference>